<reference evidence="1 2" key="1">
    <citation type="submission" date="2021-04" db="EMBL/GenBank/DDBJ databases">
        <title>Complete genome sequencing of Allochromatium tepidum strain NZ.</title>
        <authorList>
            <person name="Tsukatani Y."/>
            <person name="Mori H."/>
        </authorList>
    </citation>
    <scope>NUCLEOTIDE SEQUENCE [LARGE SCALE GENOMIC DNA]</scope>
    <source>
        <strain evidence="1 2">NZ</strain>
    </source>
</reference>
<dbReference type="InterPro" id="IPR025455">
    <property type="entry name" value="DUF4276"/>
</dbReference>
<proteinExistence type="predicted"/>
<dbReference type="Proteomes" id="UP000680679">
    <property type="component" value="Chromosome"/>
</dbReference>
<dbReference type="Pfam" id="PF14103">
    <property type="entry name" value="DUF4276"/>
    <property type="match status" value="1"/>
</dbReference>
<protein>
    <recommendedName>
        <fullName evidence="3">DUF4276 family protein</fullName>
    </recommendedName>
</protein>
<dbReference type="EMBL" id="AP024563">
    <property type="protein sequence ID" value="BCU08296.1"/>
    <property type="molecule type" value="Genomic_DNA"/>
</dbReference>
<accession>A0ABN6GJZ9</accession>
<organism evidence="1 2">
    <name type="scientific">Allochromatium tepidum</name>
    <dbReference type="NCBI Taxonomy" id="553982"/>
    <lineage>
        <taxon>Bacteria</taxon>
        <taxon>Pseudomonadati</taxon>
        <taxon>Pseudomonadota</taxon>
        <taxon>Gammaproteobacteria</taxon>
        <taxon>Chromatiales</taxon>
        <taxon>Chromatiaceae</taxon>
        <taxon>Allochromatium</taxon>
    </lineage>
</organism>
<evidence type="ECO:0000313" key="2">
    <source>
        <dbReference type="Proteomes" id="UP000680679"/>
    </source>
</evidence>
<evidence type="ECO:0000313" key="1">
    <source>
        <dbReference type="EMBL" id="BCU08296.1"/>
    </source>
</evidence>
<keyword evidence="2" id="KW-1185">Reference proteome</keyword>
<gene>
    <name evidence="1" type="ORF">Atep_29730</name>
</gene>
<sequence length="239" mass="27599">MAGGRLPSLRYLAQRECGRVTVVRICVVCEGQTEVEFVKTTLAPYFSSHGIWVHPSILRAPSGRHRGGRVSIERLVNFIAHEYHDAERLTTLVDFYGFEDRSGRNPEELETAIRQALVEKIGEDAQRLVLPYLQVHEFEALLFSDPSAFEWVLDEWNEKAYQRLLAVRQGFNTPEEINDRPETAPSKRIEQILRSYSKPEHGPIIAEAIGIERMRQECPRFNRWIEDLRAWGNDGKDRP</sequence>
<evidence type="ECO:0008006" key="3">
    <source>
        <dbReference type="Google" id="ProtNLM"/>
    </source>
</evidence>
<name>A0ABN6GJZ9_9GAMM</name>